<accession>A0A942EEJ8</accession>
<dbReference type="Proteomes" id="UP000678281">
    <property type="component" value="Unassembled WGS sequence"/>
</dbReference>
<evidence type="ECO:0000256" key="3">
    <source>
        <dbReference type="ARBA" id="ARBA00022605"/>
    </source>
</evidence>
<dbReference type="Gene3D" id="3.40.50.880">
    <property type="match status" value="1"/>
</dbReference>
<evidence type="ECO:0000313" key="14">
    <source>
        <dbReference type="Proteomes" id="UP000678281"/>
    </source>
</evidence>
<dbReference type="GO" id="GO:0005737">
    <property type="term" value="C:cytoplasm"/>
    <property type="evidence" value="ECO:0007669"/>
    <property type="project" value="UniProtKB-SubCell"/>
</dbReference>
<evidence type="ECO:0000256" key="4">
    <source>
        <dbReference type="ARBA" id="ARBA00022801"/>
    </source>
</evidence>
<keyword evidence="5 10" id="KW-0315">Glutamine amidotransferase</keyword>
<keyword evidence="13" id="KW-0328">Glycosyltransferase</keyword>
<comment type="catalytic activity">
    <reaction evidence="8 10">
        <text>5-[(5-phospho-1-deoxy-D-ribulos-1-ylimino)methylamino]-1-(5-phospho-beta-D-ribosyl)imidazole-4-carboxamide + L-glutamine = D-erythro-1-(imidazol-4-yl)glycerol 3-phosphate + 5-amino-1-(5-phospho-beta-D-ribosyl)imidazole-4-carboxamide + L-glutamate + H(+)</text>
        <dbReference type="Rhea" id="RHEA:24793"/>
        <dbReference type="ChEBI" id="CHEBI:15378"/>
        <dbReference type="ChEBI" id="CHEBI:29985"/>
        <dbReference type="ChEBI" id="CHEBI:58278"/>
        <dbReference type="ChEBI" id="CHEBI:58359"/>
        <dbReference type="ChEBI" id="CHEBI:58475"/>
        <dbReference type="ChEBI" id="CHEBI:58525"/>
        <dbReference type="EC" id="4.3.2.10"/>
    </reaction>
</comment>
<dbReference type="Pfam" id="PF00117">
    <property type="entry name" value="GATase"/>
    <property type="match status" value="1"/>
</dbReference>
<evidence type="ECO:0000256" key="6">
    <source>
        <dbReference type="ARBA" id="ARBA00023102"/>
    </source>
</evidence>
<dbReference type="CDD" id="cd01748">
    <property type="entry name" value="GATase1_IGP_Synthase"/>
    <property type="match status" value="1"/>
</dbReference>
<feature type="active site" evidence="10 11">
    <location>
        <position position="200"/>
    </location>
</feature>
<protein>
    <recommendedName>
        <fullName evidence="10">Imidazole glycerol phosphate synthase subunit HisH</fullName>
        <ecNumber evidence="10">4.3.2.10</ecNumber>
    </recommendedName>
    <alternativeName>
        <fullName evidence="10">IGP synthase glutaminase subunit</fullName>
        <ecNumber evidence="10">3.5.1.2</ecNumber>
    </alternativeName>
    <alternativeName>
        <fullName evidence="10">IGP synthase subunit HisH</fullName>
    </alternativeName>
    <alternativeName>
        <fullName evidence="10">ImGP synthase subunit HisH</fullName>
        <shortName evidence="10">IGPS subunit HisH</shortName>
    </alternativeName>
</protein>
<comment type="caution">
    <text evidence="13">The sequence shown here is derived from an EMBL/GenBank/DDBJ whole genome shotgun (WGS) entry which is preliminary data.</text>
</comment>
<evidence type="ECO:0000256" key="8">
    <source>
        <dbReference type="ARBA" id="ARBA00047838"/>
    </source>
</evidence>
<dbReference type="GO" id="GO:0000107">
    <property type="term" value="F:imidazoleglycerol-phosphate synthase activity"/>
    <property type="evidence" value="ECO:0007669"/>
    <property type="project" value="UniProtKB-UniRule"/>
</dbReference>
<comment type="catalytic activity">
    <reaction evidence="9 10">
        <text>L-glutamine + H2O = L-glutamate + NH4(+)</text>
        <dbReference type="Rhea" id="RHEA:15889"/>
        <dbReference type="ChEBI" id="CHEBI:15377"/>
        <dbReference type="ChEBI" id="CHEBI:28938"/>
        <dbReference type="ChEBI" id="CHEBI:29985"/>
        <dbReference type="ChEBI" id="CHEBI:58359"/>
        <dbReference type="EC" id="3.5.1.2"/>
    </reaction>
</comment>
<sequence length="218" mass="24010">MITSKKVTLLDYGMCNMLNVARAFEYAGAELTVTEDPRDALSAERLVVPGVGAFSDSMKEVRTRGHDDAIRRFVETGRPMLGICVGMQILFEGSDEFGPAAGLGIIDGWIRAVPSRSLEGQAQRVPHIGWNQLVQPRETNRSWQDTMLKSTEPGRAAVYFVHSFAAVPANPADRLADFIYGGHQLSAAIKRDNLTATQFHPERSGALGIEMLRRFMDS</sequence>
<dbReference type="EMBL" id="JAGXTP010000002">
    <property type="protein sequence ID" value="MBS3849799.1"/>
    <property type="molecule type" value="Genomic_DNA"/>
</dbReference>
<evidence type="ECO:0000259" key="12">
    <source>
        <dbReference type="Pfam" id="PF00117"/>
    </source>
</evidence>
<dbReference type="InterPro" id="IPR029062">
    <property type="entry name" value="Class_I_gatase-like"/>
</dbReference>
<dbReference type="SUPFAM" id="SSF52317">
    <property type="entry name" value="Class I glutamine amidotransferase-like"/>
    <property type="match status" value="1"/>
</dbReference>
<feature type="active site" description="Nucleophile" evidence="10 11">
    <location>
        <position position="84"/>
    </location>
</feature>
<comment type="function">
    <text evidence="10">IGPS catalyzes the conversion of PRFAR and glutamine to IGP, AICAR and glutamate. The HisH subunit catalyzes the hydrolysis of glutamine to glutamate and ammonia as part of the synthesis of IGP and AICAR. The resulting ammonia molecule is channeled to the active site of HisF.</text>
</comment>
<evidence type="ECO:0000256" key="1">
    <source>
        <dbReference type="ARBA" id="ARBA00005091"/>
    </source>
</evidence>
<dbReference type="EC" id="4.3.2.10" evidence="10"/>
<keyword evidence="7 10" id="KW-0456">Lyase</keyword>
<dbReference type="HAMAP" id="MF_00278">
    <property type="entry name" value="HisH"/>
    <property type="match status" value="1"/>
</dbReference>
<dbReference type="NCBIfam" id="TIGR01855">
    <property type="entry name" value="IMP_synth_hisH"/>
    <property type="match status" value="1"/>
</dbReference>
<keyword evidence="10" id="KW-0963">Cytoplasm</keyword>
<dbReference type="AlphaFoldDB" id="A0A942EEJ8"/>
<dbReference type="PANTHER" id="PTHR42701:SF1">
    <property type="entry name" value="IMIDAZOLE GLYCEROL PHOSPHATE SYNTHASE SUBUNIT HISH"/>
    <property type="match status" value="1"/>
</dbReference>
<reference evidence="13" key="1">
    <citation type="submission" date="2021-04" db="EMBL/GenBank/DDBJ databases">
        <title>Devosia litorisediminis sp. nov., isolated from a sand dune.</title>
        <authorList>
            <person name="Park S."/>
            <person name="Yoon J.-H."/>
        </authorList>
    </citation>
    <scope>NUCLEOTIDE SEQUENCE</scope>
    <source>
        <strain evidence="13">BSSL-BM10</strain>
    </source>
</reference>
<gene>
    <name evidence="10 13" type="primary">hisH</name>
    <name evidence="13" type="ORF">KD146_13940</name>
</gene>
<dbReference type="InterPro" id="IPR010139">
    <property type="entry name" value="Imidazole-glycPsynth_HisH"/>
</dbReference>
<dbReference type="GO" id="GO:0000105">
    <property type="term" value="P:L-histidine biosynthetic process"/>
    <property type="evidence" value="ECO:0007669"/>
    <property type="project" value="UniProtKB-UniRule"/>
</dbReference>
<keyword evidence="14" id="KW-1185">Reference proteome</keyword>
<name>A0A942EEJ8_9HYPH</name>
<comment type="subcellular location">
    <subcellularLocation>
        <location evidence="10">Cytoplasm</location>
    </subcellularLocation>
</comment>
<dbReference type="GO" id="GO:0004359">
    <property type="term" value="F:glutaminase activity"/>
    <property type="evidence" value="ECO:0007669"/>
    <property type="project" value="UniProtKB-EC"/>
</dbReference>
<evidence type="ECO:0000256" key="7">
    <source>
        <dbReference type="ARBA" id="ARBA00023239"/>
    </source>
</evidence>
<feature type="active site" evidence="10 11">
    <location>
        <position position="202"/>
    </location>
</feature>
<evidence type="ECO:0000256" key="5">
    <source>
        <dbReference type="ARBA" id="ARBA00022962"/>
    </source>
</evidence>
<keyword evidence="6 10" id="KW-0368">Histidine biosynthesis</keyword>
<feature type="domain" description="Glutamine amidotransferase" evidence="12">
    <location>
        <begin position="9"/>
        <end position="215"/>
    </location>
</feature>
<dbReference type="EC" id="3.5.1.2" evidence="10"/>
<evidence type="ECO:0000256" key="9">
    <source>
        <dbReference type="ARBA" id="ARBA00049534"/>
    </source>
</evidence>
<comment type="pathway">
    <text evidence="1 10">Amino-acid biosynthesis; L-histidine biosynthesis; L-histidine from 5-phospho-alpha-D-ribose 1-diphosphate: step 5/9.</text>
</comment>
<dbReference type="PROSITE" id="PS51273">
    <property type="entry name" value="GATASE_TYPE_1"/>
    <property type="match status" value="1"/>
</dbReference>
<evidence type="ECO:0000313" key="13">
    <source>
        <dbReference type="EMBL" id="MBS3849799.1"/>
    </source>
</evidence>
<comment type="subunit">
    <text evidence="2 10">Heterodimer of HisH and HisF.</text>
</comment>
<dbReference type="PIRSF" id="PIRSF000495">
    <property type="entry name" value="Amidotransf_hisH"/>
    <property type="match status" value="1"/>
</dbReference>
<dbReference type="InterPro" id="IPR017926">
    <property type="entry name" value="GATASE"/>
</dbReference>
<evidence type="ECO:0000256" key="10">
    <source>
        <dbReference type="HAMAP-Rule" id="MF_00278"/>
    </source>
</evidence>
<evidence type="ECO:0000256" key="2">
    <source>
        <dbReference type="ARBA" id="ARBA00011152"/>
    </source>
</evidence>
<keyword evidence="13" id="KW-0808">Transferase</keyword>
<dbReference type="PANTHER" id="PTHR42701">
    <property type="entry name" value="IMIDAZOLE GLYCEROL PHOSPHATE SYNTHASE SUBUNIT HISH"/>
    <property type="match status" value="1"/>
</dbReference>
<organism evidence="13 14">
    <name type="scientific">Devosia litorisediminis</name>
    <dbReference type="NCBI Taxonomy" id="2829817"/>
    <lineage>
        <taxon>Bacteria</taxon>
        <taxon>Pseudomonadati</taxon>
        <taxon>Pseudomonadota</taxon>
        <taxon>Alphaproteobacteria</taxon>
        <taxon>Hyphomicrobiales</taxon>
        <taxon>Devosiaceae</taxon>
        <taxon>Devosia</taxon>
    </lineage>
</organism>
<dbReference type="RefSeq" id="WP_212659431.1">
    <property type="nucleotide sequence ID" value="NZ_JAGXTP010000002.1"/>
</dbReference>
<keyword evidence="3 10" id="KW-0028">Amino-acid biosynthesis</keyword>
<proteinExistence type="inferred from homology"/>
<keyword evidence="4 10" id="KW-0378">Hydrolase</keyword>
<dbReference type="GO" id="GO:0016829">
    <property type="term" value="F:lyase activity"/>
    <property type="evidence" value="ECO:0007669"/>
    <property type="project" value="UniProtKB-KW"/>
</dbReference>
<evidence type="ECO:0000256" key="11">
    <source>
        <dbReference type="PIRSR" id="PIRSR000495-1"/>
    </source>
</evidence>